<dbReference type="Gene3D" id="3.60.15.10">
    <property type="entry name" value="Ribonuclease Z/Hydroxyacylglutathione hydrolase-like"/>
    <property type="match status" value="1"/>
</dbReference>
<evidence type="ECO:0000313" key="4">
    <source>
        <dbReference type="Proteomes" id="UP001139414"/>
    </source>
</evidence>
<dbReference type="EMBL" id="JAJBZG010000001">
    <property type="protein sequence ID" value="MCB7479729.1"/>
    <property type="molecule type" value="Genomic_DNA"/>
</dbReference>
<dbReference type="PANTHER" id="PTHR43546:SF3">
    <property type="entry name" value="UPF0173 METAL-DEPENDENT HYDROLASE MJ1163"/>
    <property type="match status" value="1"/>
</dbReference>
<protein>
    <submittedName>
        <fullName evidence="3">MBL fold metallo-hydrolase</fullName>
    </submittedName>
</protein>
<evidence type="ECO:0000256" key="1">
    <source>
        <dbReference type="SAM" id="MobiDB-lite"/>
    </source>
</evidence>
<keyword evidence="4" id="KW-1185">Reference proteome</keyword>
<dbReference type="Pfam" id="PF12706">
    <property type="entry name" value="Lactamase_B_2"/>
    <property type="match status" value="1"/>
</dbReference>
<feature type="compositionally biased region" description="Basic and acidic residues" evidence="1">
    <location>
        <begin position="21"/>
        <end position="34"/>
    </location>
</feature>
<dbReference type="SUPFAM" id="SSF56281">
    <property type="entry name" value="Metallo-hydrolase/oxidoreductase"/>
    <property type="match status" value="1"/>
</dbReference>
<evidence type="ECO:0000313" key="3">
    <source>
        <dbReference type="EMBL" id="MCB7479729.1"/>
    </source>
</evidence>
<dbReference type="AlphaFoldDB" id="A0A9X1LG88"/>
<accession>A0A9X1LG88</accession>
<gene>
    <name evidence="3" type="ORF">LGQ90_00495</name>
</gene>
<sequence length="271" mass="30469">MRKITTLIAFSILLIGCKNDKNSEDSENEAKTEIAENTTPNEMESDSTEIEITPISHATAVFKWGDKVFYTDPVGGAQAFEGMQKPDFILITDIHGDHMDAETLQALNLGETKILVPDAVQKKLPEEMQENLVVINNGDSKEFMGFTVRAIPMYNLPQTKDAMHVKGRGNGYVLEKNGERLYISGDTEDIPEMRDLKNIDIALVSMNLPYTMPVDQAAEGVLAFKPKKVIPYHYRGKDGFSDVEKFKTLVNEGDKDIQVELMEWYPEKDKS</sequence>
<dbReference type="PANTHER" id="PTHR43546">
    <property type="entry name" value="UPF0173 METAL-DEPENDENT HYDROLASE MJ1163-RELATED"/>
    <property type="match status" value="1"/>
</dbReference>
<evidence type="ECO:0000259" key="2">
    <source>
        <dbReference type="Pfam" id="PF12706"/>
    </source>
</evidence>
<feature type="domain" description="Metallo-beta-lactamase" evidence="2">
    <location>
        <begin position="81"/>
        <end position="234"/>
    </location>
</feature>
<reference evidence="3" key="1">
    <citation type="submission" date="2021-10" db="EMBL/GenBank/DDBJ databases">
        <title>Gramella sp. ASW11-100T, isolated from marine sediment.</title>
        <authorList>
            <person name="Xia C."/>
        </authorList>
    </citation>
    <scope>NUCLEOTIDE SEQUENCE</scope>
    <source>
        <strain evidence="3">ASW11-100</strain>
    </source>
</reference>
<name>A0A9X1LG88_9FLAO</name>
<dbReference type="Proteomes" id="UP001139414">
    <property type="component" value="Unassembled WGS sequence"/>
</dbReference>
<dbReference type="InterPro" id="IPR050114">
    <property type="entry name" value="UPF0173_UPF0282_UlaG_hydrolase"/>
</dbReference>
<dbReference type="InterPro" id="IPR036866">
    <property type="entry name" value="RibonucZ/Hydroxyglut_hydro"/>
</dbReference>
<organism evidence="3 4">
    <name type="scientific">Christiangramia sediminis</name>
    <dbReference type="NCBI Taxonomy" id="2881336"/>
    <lineage>
        <taxon>Bacteria</taxon>
        <taxon>Pseudomonadati</taxon>
        <taxon>Bacteroidota</taxon>
        <taxon>Flavobacteriia</taxon>
        <taxon>Flavobacteriales</taxon>
        <taxon>Flavobacteriaceae</taxon>
        <taxon>Christiangramia</taxon>
    </lineage>
</organism>
<comment type="caution">
    <text evidence="3">The sequence shown here is derived from an EMBL/GenBank/DDBJ whole genome shotgun (WGS) entry which is preliminary data.</text>
</comment>
<dbReference type="InterPro" id="IPR001279">
    <property type="entry name" value="Metallo-B-lactamas"/>
</dbReference>
<dbReference type="RefSeq" id="WP_229337024.1">
    <property type="nucleotide sequence ID" value="NZ_JAJBZG010000001.1"/>
</dbReference>
<feature type="region of interest" description="Disordered" evidence="1">
    <location>
        <begin position="21"/>
        <end position="47"/>
    </location>
</feature>
<dbReference type="PROSITE" id="PS51257">
    <property type="entry name" value="PROKAR_LIPOPROTEIN"/>
    <property type="match status" value="1"/>
</dbReference>
<proteinExistence type="predicted"/>